<sequence length="138" mass="15128">MWTGGGHGSWKSEVMVPASGARTKAENALIAWIDQCGLRSDAAPPGRSWAPKGHMPIVKVPGKRLRINVMSVVASRGALWFTVCTDRRSTRTREARHVAGRRCPVGTGFVMDLVSYRHMSEAHPRCSAGGEHRPDRAR</sequence>
<dbReference type="InterPro" id="IPR038717">
    <property type="entry name" value="Tc1-like_DDE_dom"/>
</dbReference>
<dbReference type="Proteomes" id="UP001595833">
    <property type="component" value="Unassembled WGS sequence"/>
</dbReference>
<evidence type="ECO:0000313" key="2">
    <source>
        <dbReference type="EMBL" id="MFC5055584.1"/>
    </source>
</evidence>
<reference evidence="3" key="1">
    <citation type="journal article" date="2019" name="Int. J. Syst. Evol. Microbiol.">
        <title>The Global Catalogue of Microorganisms (GCM) 10K type strain sequencing project: providing services to taxonomists for standard genome sequencing and annotation.</title>
        <authorList>
            <consortium name="The Broad Institute Genomics Platform"/>
            <consortium name="The Broad Institute Genome Sequencing Center for Infectious Disease"/>
            <person name="Wu L."/>
            <person name="Ma J."/>
        </authorList>
    </citation>
    <scope>NUCLEOTIDE SEQUENCE [LARGE SCALE GENOMIC DNA]</scope>
    <source>
        <strain evidence="3">KCTC 12848</strain>
    </source>
</reference>
<gene>
    <name evidence="2" type="ORF">ACFPFM_17705</name>
</gene>
<proteinExistence type="predicted"/>
<organism evidence="2 3">
    <name type="scientific">Saccharothrix xinjiangensis</name>
    <dbReference type="NCBI Taxonomy" id="204798"/>
    <lineage>
        <taxon>Bacteria</taxon>
        <taxon>Bacillati</taxon>
        <taxon>Actinomycetota</taxon>
        <taxon>Actinomycetes</taxon>
        <taxon>Pseudonocardiales</taxon>
        <taxon>Pseudonocardiaceae</taxon>
        <taxon>Saccharothrix</taxon>
    </lineage>
</organism>
<dbReference type="EMBL" id="JBHSJB010000016">
    <property type="protein sequence ID" value="MFC5055584.1"/>
    <property type="molecule type" value="Genomic_DNA"/>
</dbReference>
<protein>
    <submittedName>
        <fullName evidence="2">Transposase</fullName>
    </submittedName>
</protein>
<evidence type="ECO:0000313" key="3">
    <source>
        <dbReference type="Proteomes" id="UP001595833"/>
    </source>
</evidence>
<dbReference type="Pfam" id="PF13358">
    <property type="entry name" value="DDE_3"/>
    <property type="match status" value="1"/>
</dbReference>
<comment type="caution">
    <text evidence="2">The sequence shown here is derived from an EMBL/GenBank/DDBJ whole genome shotgun (WGS) entry which is preliminary data.</text>
</comment>
<evidence type="ECO:0000259" key="1">
    <source>
        <dbReference type="Pfam" id="PF13358"/>
    </source>
</evidence>
<accession>A0ABV9Y1K0</accession>
<feature type="domain" description="Tc1-like transposase DDE" evidence="1">
    <location>
        <begin position="30"/>
        <end position="98"/>
    </location>
</feature>
<name>A0ABV9Y1K0_9PSEU</name>
<dbReference type="RefSeq" id="WP_380646788.1">
    <property type="nucleotide sequence ID" value="NZ_BAAAKE010000020.1"/>
</dbReference>
<keyword evidence="3" id="KW-1185">Reference proteome</keyword>